<evidence type="ECO:0000313" key="3">
    <source>
        <dbReference type="Proteomes" id="UP000250140"/>
    </source>
</evidence>
<dbReference type="Pfam" id="PF06985">
    <property type="entry name" value="HET"/>
    <property type="match status" value="1"/>
</dbReference>
<accession>A0A8E2JTZ4</accession>
<evidence type="ECO:0000313" key="2">
    <source>
        <dbReference type="EMBL" id="OCL09408.1"/>
    </source>
</evidence>
<keyword evidence="3" id="KW-1185">Reference proteome</keyword>
<reference evidence="2 3" key="1">
    <citation type="journal article" date="2016" name="Nat. Commun.">
        <title>Ectomycorrhizal ecology is imprinted in the genome of the dominant symbiotic fungus Cenococcum geophilum.</title>
        <authorList>
            <consortium name="DOE Joint Genome Institute"/>
            <person name="Peter M."/>
            <person name="Kohler A."/>
            <person name="Ohm R.A."/>
            <person name="Kuo A."/>
            <person name="Krutzmann J."/>
            <person name="Morin E."/>
            <person name="Arend M."/>
            <person name="Barry K.W."/>
            <person name="Binder M."/>
            <person name="Choi C."/>
            <person name="Clum A."/>
            <person name="Copeland A."/>
            <person name="Grisel N."/>
            <person name="Haridas S."/>
            <person name="Kipfer T."/>
            <person name="LaButti K."/>
            <person name="Lindquist E."/>
            <person name="Lipzen A."/>
            <person name="Maire R."/>
            <person name="Meier B."/>
            <person name="Mihaltcheva S."/>
            <person name="Molinier V."/>
            <person name="Murat C."/>
            <person name="Poggeler S."/>
            <person name="Quandt C.A."/>
            <person name="Sperisen C."/>
            <person name="Tritt A."/>
            <person name="Tisserant E."/>
            <person name="Crous P.W."/>
            <person name="Henrissat B."/>
            <person name="Nehls U."/>
            <person name="Egli S."/>
            <person name="Spatafora J.W."/>
            <person name="Grigoriev I.V."/>
            <person name="Martin F.M."/>
        </authorList>
    </citation>
    <scope>NUCLEOTIDE SEQUENCE [LARGE SCALE GENOMIC DNA]</scope>
    <source>
        <strain evidence="2 3">CBS 207.34</strain>
    </source>
</reference>
<dbReference type="EMBL" id="KV749453">
    <property type="protein sequence ID" value="OCL09408.1"/>
    <property type="molecule type" value="Genomic_DNA"/>
</dbReference>
<sequence length="717" mass="80324">MLCHSCLSIFNCNRVQGGKVLQTGFHVVCLRGVQLSGRAGCALCAQLYRKLKCSIVPANEPEKDFWLTKYYLCYRIIEHVGSSNNFSLSFRLSTECPADNAALEGPAKNTIICTHEFQISSLDSIAAHITIDGAYHAISESTDSEDTWNLANKWIARCIKDHPECCPNSRPQKWYPSRLIDVESPSKSRSRMNPTEAKVRLHDTKEQETLGHYMTVSHRWGDKKPISLTQESAADLKGGMLVAELPKTFADAVKVAWKLGVQYIWIDSLCIYQDSEHEWRSESAKMGLVYKNSWLNIAAIDSSDCNGGCFFERDKRLVEPIKMKLQGNEQEYLCIDNSLWLVGIDGAPLSKRAWVLQERLLSPRQIHFGALQLYWECRRFAACETLPGGMLASMFAKPGTAASQQMKRFAATVSGLSYNIRVPDSVISPDPISTETVDTQNTQEGAPLDIYTGWRHSVQNYSKCGLTYPRDKLIALSGVAKEMSKVINDQYLAGLWRSQLPTTLLWSAEPNGPASSFRRQKLPTGSGDVWIRPRPLRAPTWSWASLDTAISFVAPVRPRDKDKVTVDVLEAYTEPLAGDIHGEILNGYIRISCMLYPASLFFDTEKSSPTPSIRIGNSVFQQSIFLDESPELVGTGKNLHCMPIFFRDWSRTQTAPKQVRALILQPSGKGRGHFERFGLFVSWGTRGLGVFQTPWENDTNLEYEEALGGGKYIITIT</sequence>
<feature type="domain" description="Heterokaryon incompatibility" evidence="1">
    <location>
        <begin position="213"/>
        <end position="358"/>
    </location>
</feature>
<name>A0A8E2JTZ4_9PEZI</name>
<dbReference type="PANTHER" id="PTHR33112:SF10">
    <property type="entry name" value="TOL"/>
    <property type="match status" value="1"/>
</dbReference>
<dbReference type="OrthoDB" id="2958217at2759"/>
<protein>
    <submittedName>
        <fullName evidence="2">HET-domain-containing protein</fullName>
    </submittedName>
</protein>
<dbReference type="PANTHER" id="PTHR33112">
    <property type="entry name" value="DOMAIN PROTEIN, PUTATIVE-RELATED"/>
    <property type="match status" value="1"/>
</dbReference>
<proteinExistence type="predicted"/>
<dbReference type="InterPro" id="IPR010730">
    <property type="entry name" value="HET"/>
</dbReference>
<dbReference type="Proteomes" id="UP000250140">
    <property type="component" value="Unassembled WGS sequence"/>
</dbReference>
<organism evidence="2 3">
    <name type="scientific">Glonium stellatum</name>
    <dbReference type="NCBI Taxonomy" id="574774"/>
    <lineage>
        <taxon>Eukaryota</taxon>
        <taxon>Fungi</taxon>
        <taxon>Dikarya</taxon>
        <taxon>Ascomycota</taxon>
        <taxon>Pezizomycotina</taxon>
        <taxon>Dothideomycetes</taxon>
        <taxon>Pleosporomycetidae</taxon>
        <taxon>Gloniales</taxon>
        <taxon>Gloniaceae</taxon>
        <taxon>Glonium</taxon>
    </lineage>
</organism>
<dbReference type="AlphaFoldDB" id="A0A8E2JTZ4"/>
<gene>
    <name evidence="2" type="ORF">AOQ84DRAFT_22729</name>
</gene>
<evidence type="ECO:0000259" key="1">
    <source>
        <dbReference type="Pfam" id="PF06985"/>
    </source>
</evidence>